<dbReference type="EMBL" id="VYXP01000003">
    <property type="protein sequence ID" value="KAA9132465.1"/>
    <property type="molecule type" value="Genomic_DNA"/>
</dbReference>
<comment type="subunit">
    <text evidence="9">Homodimer.</text>
</comment>
<organism evidence="18 19">
    <name type="scientific">Marinihelvus fidelis</name>
    <dbReference type="NCBI Taxonomy" id="2613842"/>
    <lineage>
        <taxon>Bacteria</taxon>
        <taxon>Pseudomonadati</taxon>
        <taxon>Pseudomonadota</taxon>
        <taxon>Gammaproteobacteria</taxon>
        <taxon>Chromatiales</taxon>
        <taxon>Wenzhouxiangellaceae</taxon>
        <taxon>Marinihelvus</taxon>
    </lineage>
</organism>
<keyword evidence="5 9" id="KW-0560">Oxidoreductase</keyword>
<evidence type="ECO:0000256" key="8">
    <source>
        <dbReference type="ARBA" id="ARBA00068659"/>
    </source>
</evidence>
<dbReference type="RefSeq" id="WP_150863175.1">
    <property type="nucleotide sequence ID" value="NZ_VYXP01000003.1"/>
</dbReference>
<evidence type="ECO:0000256" key="5">
    <source>
        <dbReference type="ARBA" id="ARBA00023002"/>
    </source>
</evidence>
<dbReference type="Pfam" id="PF00745">
    <property type="entry name" value="GlutR_dimer"/>
    <property type="match status" value="1"/>
</dbReference>
<dbReference type="AlphaFoldDB" id="A0A5N0TBR5"/>
<comment type="pathway">
    <text evidence="1 9 14">Porphyrin-containing compound metabolism; protoporphyrin-IX biosynthesis; 5-aminolevulinate from L-glutamyl-tRNA(Glu): step 1/2.</text>
</comment>
<evidence type="ECO:0000256" key="9">
    <source>
        <dbReference type="HAMAP-Rule" id="MF_00087"/>
    </source>
</evidence>
<evidence type="ECO:0000256" key="3">
    <source>
        <dbReference type="ARBA" id="ARBA00012970"/>
    </source>
</evidence>
<feature type="active site" description="Nucleophile" evidence="9 10">
    <location>
        <position position="50"/>
    </location>
</feature>
<feature type="domain" description="Glutamyl-tRNA reductase N-terminal" evidence="17">
    <location>
        <begin position="6"/>
        <end position="152"/>
    </location>
</feature>
<feature type="binding site" evidence="9 12">
    <location>
        <begin position="185"/>
        <end position="190"/>
    </location>
    <ligand>
        <name>NADP(+)</name>
        <dbReference type="ChEBI" id="CHEBI:58349"/>
    </ligand>
</feature>
<feature type="binding site" evidence="9 11">
    <location>
        <begin position="49"/>
        <end position="52"/>
    </location>
    <ligand>
        <name>substrate</name>
    </ligand>
</feature>
<feature type="binding site" evidence="9 11">
    <location>
        <position position="116"/>
    </location>
    <ligand>
        <name>substrate</name>
    </ligand>
</feature>
<dbReference type="InterPro" id="IPR036453">
    <property type="entry name" value="GluRdtase_dimer_dom_sf"/>
</dbReference>
<sequence>MPLLAVGISHHTAPLDIRERLAIGEAEHEAGLRELSSQPGVAEAVIVSTCNRTEIYAVVAEDALSRPAQWLTTRGGLSMDDDHLYVYRGDDAVRHLFRVASGLDSMVLGEPQILGQLKKSWQLSRDIGAAGRLTDRLFQNAFAIGKNVRTHTGIGEHPVSVAYIATVLARQIFGALGDKTVLLVGAGEMIELCGRHFREHGMGRLLIANRTVSRAERVGAGFGAQALTLDDLPGRLHEADIVISSTAATEPVLTTPMVQAALRARRREPVFMIDLGVPRDVAPDVADLNDVYLYTIDDLRQVADESQSRRQQAADEATDLVSQAVDEFRRWRLGRRAASGLRRMRQGAEDHGTRLAERAINQVEAGADPAEAIRQLSHALTRNILHGPSTRLRQAAEEGQDDVLKAADWLFGHHDDNDDGSSET</sequence>
<keyword evidence="6 9" id="KW-0627">Porphyrin biosynthesis</keyword>
<evidence type="ECO:0000256" key="4">
    <source>
        <dbReference type="ARBA" id="ARBA00022857"/>
    </source>
</evidence>
<keyword evidence="19" id="KW-1185">Reference proteome</keyword>
<dbReference type="HAMAP" id="MF_00087">
    <property type="entry name" value="Glu_tRNA_reductase"/>
    <property type="match status" value="1"/>
</dbReference>
<dbReference type="InterPro" id="IPR036291">
    <property type="entry name" value="NAD(P)-bd_dom_sf"/>
</dbReference>
<feature type="site" description="Important for activity" evidence="9 13">
    <location>
        <position position="95"/>
    </location>
</feature>
<evidence type="ECO:0000259" key="16">
    <source>
        <dbReference type="Pfam" id="PF01488"/>
    </source>
</evidence>
<dbReference type="InterPro" id="IPR018214">
    <property type="entry name" value="GluRdtase_CS"/>
</dbReference>
<dbReference type="FunFam" id="3.40.50.720:FF:000031">
    <property type="entry name" value="Glutamyl-tRNA reductase"/>
    <property type="match status" value="1"/>
</dbReference>
<accession>A0A5N0TBR5</accession>
<reference evidence="18 19" key="1">
    <citation type="submission" date="2019-09" db="EMBL/GenBank/DDBJ databases">
        <title>Wenzhouxiangella sp. Genome sequencing and assembly.</title>
        <authorList>
            <person name="Zhang R."/>
        </authorList>
    </citation>
    <scope>NUCLEOTIDE SEQUENCE [LARGE SCALE GENOMIC DNA]</scope>
    <source>
        <strain evidence="18 19">W260</strain>
    </source>
</reference>
<evidence type="ECO:0000313" key="19">
    <source>
        <dbReference type="Proteomes" id="UP000325372"/>
    </source>
</evidence>
<feature type="domain" description="Tetrapyrrole biosynthesis glutamyl-tRNA reductase dimerisation" evidence="15">
    <location>
        <begin position="316"/>
        <end position="412"/>
    </location>
</feature>
<protein>
    <recommendedName>
        <fullName evidence="8 9">Glutamyl-tRNA reductase</fullName>
        <shortName evidence="9">GluTR</shortName>
        <ecNumber evidence="3 9">1.2.1.70</ecNumber>
    </recommendedName>
</protein>
<dbReference type="Pfam" id="PF01488">
    <property type="entry name" value="Shikimate_DH"/>
    <property type="match status" value="1"/>
</dbReference>
<dbReference type="GO" id="GO:0050661">
    <property type="term" value="F:NADP binding"/>
    <property type="evidence" value="ECO:0007669"/>
    <property type="project" value="InterPro"/>
</dbReference>
<comment type="similarity">
    <text evidence="2 9 14">Belongs to the glutamyl-tRNA reductase family.</text>
</comment>
<evidence type="ECO:0000256" key="2">
    <source>
        <dbReference type="ARBA" id="ARBA00005916"/>
    </source>
</evidence>
<dbReference type="SUPFAM" id="SSF51735">
    <property type="entry name" value="NAD(P)-binding Rossmann-fold domains"/>
    <property type="match status" value="1"/>
</dbReference>
<dbReference type="Gene3D" id="3.30.460.30">
    <property type="entry name" value="Glutamyl-tRNA reductase, N-terminal domain"/>
    <property type="match status" value="1"/>
</dbReference>
<comment type="miscellaneous">
    <text evidence="9">During catalysis, the active site Cys acts as a nucleophile attacking the alpha-carbonyl group of tRNA-bound glutamate with the formation of a thioester intermediate between enzyme and glutamate, and the concomitant release of tRNA(Glu). The thioester intermediate is finally reduced by direct hydride transfer from NADPH, to form the product GSA.</text>
</comment>
<dbReference type="PROSITE" id="PS00747">
    <property type="entry name" value="GLUTR"/>
    <property type="match status" value="1"/>
</dbReference>
<evidence type="ECO:0000256" key="10">
    <source>
        <dbReference type="PIRSR" id="PIRSR000445-1"/>
    </source>
</evidence>
<dbReference type="UniPathway" id="UPA00251">
    <property type="reaction ID" value="UER00316"/>
</dbReference>
<gene>
    <name evidence="9" type="primary">hemA</name>
    <name evidence="18" type="ORF">F3N42_04345</name>
</gene>
<dbReference type="InterPro" id="IPR000343">
    <property type="entry name" value="4pyrrol_synth_GluRdtase"/>
</dbReference>
<dbReference type="InterPro" id="IPR015896">
    <property type="entry name" value="4pyrrol_synth_GluRdtase_dimer"/>
</dbReference>
<evidence type="ECO:0000313" key="18">
    <source>
        <dbReference type="EMBL" id="KAA9132465.1"/>
    </source>
</evidence>
<dbReference type="PANTHER" id="PTHR43013">
    <property type="entry name" value="GLUTAMYL-TRNA REDUCTASE"/>
    <property type="match status" value="1"/>
</dbReference>
<evidence type="ECO:0000256" key="11">
    <source>
        <dbReference type="PIRSR" id="PIRSR000445-2"/>
    </source>
</evidence>
<comment type="domain">
    <text evidence="9">Possesses an unusual extended V-shaped dimeric structure with each monomer consisting of three distinct domains arranged along a curved 'spinal' alpha-helix. The N-terminal catalytic domain specifically recognizes the glutamate moiety of the substrate. The second domain is the NADPH-binding domain, and the third C-terminal domain is responsible for dimerization.</text>
</comment>
<feature type="binding site" evidence="9 11">
    <location>
        <position position="105"/>
    </location>
    <ligand>
        <name>substrate</name>
    </ligand>
</feature>
<dbReference type="PIRSF" id="PIRSF000445">
    <property type="entry name" value="4pyrrol_synth_GluRdtase"/>
    <property type="match status" value="1"/>
</dbReference>
<dbReference type="GO" id="GO:0019353">
    <property type="term" value="P:protoporphyrinogen IX biosynthetic process from glutamate"/>
    <property type="evidence" value="ECO:0007669"/>
    <property type="project" value="TreeGrafter"/>
</dbReference>
<evidence type="ECO:0000256" key="6">
    <source>
        <dbReference type="ARBA" id="ARBA00023244"/>
    </source>
</evidence>
<evidence type="ECO:0000259" key="15">
    <source>
        <dbReference type="Pfam" id="PF00745"/>
    </source>
</evidence>
<dbReference type="Proteomes" id="UP000325372">
    <property type="component" value="Unassembled WGS sequence"/>
</dbReference>
<comment type="caution">
    <text evidence="18">The sequence shown here is derived from an EMBL/GenBank/DDBJ whole genome shotgun (WGS) entry which is preliminary data.</text>
</comment>
<dbReference type="Pfam" id="PF05201">
    <property type="entry name" value="GlutR_N"/>
    <property type="match status" value="1"/>
</dbReference>
<name>A0A5N0TBR5_9GAMM</name>
<dbReference type="GO" id="GO:0008883">
    <property type="term" value="F:glutamyl-tRNA reductase activity"/>
    <property type="evidence" value="ECO:0007669"/>
    <property type="project" value="UniProtKB-UniRule"/>
</dbReference>
<dbReference type="EC" id="1.2.1.70" evidence="3 9"/>
<feature type="binding site" evidence="9 11">
    <location>
        <begin position="110"/>
        <end position="112"/>
    </location>
    <ligand>
        <name>substrate</name>
    </ligand>
</feature>
<dbReference type="Gene3D" id="3.40.50.720">
    <property type="entry name" value="NAD(P)-binding Rossmann-like Domain"/>
    <property type="match status" value="1"/>
</dbReference>
<dbReference type="SUPFAM" id="SSF69742">
    <property type="entry name" value="Glutamyl tRNA-reductase catalytic, N-terminal domain"/>
    <property type="match status" value="1"/>
</dbReference>
<evidence type="ECO:0000256" key="13">
    <source>
        <dbReference type="PIRSR" id="PIRSR000445-4"/>
    </source>
</evidence>
<evidence type="ECO:0000259" key="17">
    <source>
        <dbReference type="Pfam" id="PF05201"/>
    </source>
</evidence>
<dbReference type="InterPro" id="IPR015895">
    <property type="entry name" value="4pyrrol_synth_GluRdtase_N"/>
</dbReference>
<comment type="function">
    <text evidence="9">Catalyzes the NADPH-dependent reduction of glutamyl-tRNA(Glu) to glutamate 1-semialdehyde (GSA).</text>
</comment>
<evidence type="ECO:0000256" key="7">
    <source>
        <dbReference type="ARBA" id="ARBA00047464"/>
    </source>
</evidence>
<dbReference type="CDD" id="cd05213">
    <property type="entry name" value="NAD_bind_Glutamyl_tRNA_reduct"/>
    <property type="match status" value="1"/>
</dbReference>
<dbReference type="InterPro" id="IPR036343">
    <property type="entry name" value="GluRdtase_N_sf"/>
</dbReference>
<proteinExistence type="inferred from homology"/>
<comment type="catalytic activity">
    <reaction evidence="7 9 14">
        <text>(S)-4-amino-5-oxopentanoate + tRNA(Glu) + NADP(+) = L-glutamyl-tRNA(Glu) + NADPH + H(+)</text>
        <dbReference type="Rhea" id="RHEA:12344"/>
        <dbReference type="Rhea" id="RHEA-COMP:9663"/>
        <dbReference type="Rhea" id="RHEA-COMP:9680"/>
        <dbReference type="ChEBI" id="CHEBI:15378"/>
        <dbReference type="ChEBI" id="CHEBI:57501"/>
        <dbReference type="ChEBI" id="CHEBI:57783"/>
        <dbReference type="ChEBI" id="CHEBI:58349"/>
        <dbReference type="ChEBI" id="CHEBI:78442"/>
        <dbReference type="ChEBI" id="CHEBI:78520"/>
        <dbReference type="EC" id="1.2.1.70"/>
    </reaction>
</comment>
<dbReference type="NCBIfam" id="TIGR01035">
    <property type="entry name" value="hemA"/>
    <property type="match status" value="1"/>
</dbReference>
<keyword evidence="4 9" id="KW-0521">NADP</keyword>
<feature type="domain" description="Quinate/shikimate 5-dehydrogenase/glutamyl-tRNA reductase" evidence="16">
    <location>
        <begin position="168"/>
        <end position="302"/>
    </location>
</feature>
<dbReference type="PANTHER" id="PTHR43013:SF1">
    <property type="entry name" value="GLUTAMYL-TRNA REDUCTASE"/>
    <property type="match status" value="1"/>
</dbReference>
<evidence type="ECO:0000256" key="14">
    <source>
        <dbReference type="RuleBase" id="RU000584"/>
    </source>
</evidence>
<evidence type="ECO:0000256" key="1">
    <source>
        <dbReference type="ARBA" id="ARBA00005059"/>
    </source>
</evidence>
<dbReference type="InterPro" id="IPR006151">
    <property type="entry name" value="Shikm_DH/Glu-tRNA_Rdtase"/>
</dbReference>
<dbReference type="FunFam" id="3.30.460.30:FF:000001">
    <property type="entry name" value="Glutamyl-tRNA reductase"/>
    <property type="match status" value="1"/>
</dbReference>
<dbReference type="SUPFAM" id="SSF69075">
    <property type="entry name" value="Glutamyl tRNA-reductase dimerization domain"/>
    <property type="match status" value="1"/>
</dbReference>
<evidence type="ECO:0000256" key="12">
    <source>
        <dbReference type="PIRSR" id="PIRSR000445-3"/>
    </source>
</evidence>